<keyword evidence="4" id="KW-1185">Reference proteome</keyword>
<dbReference type="GO" id="GO:0005634">
    <property type="term" value="C:nucleus"/>
    <property type="evidence" value="ECO:0007669"/>
    <property type="project" value="TreeGrafter"/>
</dbReference>
<organism evidence="3 4">
    <name type="scientific">Boletus reticuloceps</name>
    <dbReference type="NCBI Taxonomy" id="495285"/>
    <lineage>
        <taxon>Eukaryota</taxon>
        <taxon>Fungi</taxon>
        <taxon>Dikarya</taxon>
        <taxon>Basidiomycota</taxon>
        <taxon>Agaricomycotina</taxon>
        <taxon>Agaricomycetes</taxon>
        <taxon>Agaricomycetidae</taxon>
        <taxon>Boletales</taxon>
        <taxon>Boletineae</taxon>
        <taxon>Boletaceae</taxon>
        <taxon>Boletoideae</taxon>
        <taxon>Boletus</taxon>
    </lineage>
</organism>
<dbReference type="FunFam" id="2.60.40.790:FF:000013">
    <property type="entry name" value="Very-long-chain (3R)-3-hydroxyacyl-CoA dehydratase"/>
    <property type="match status" value="1"/>
</dbReference>
<evidence type="ECO:0000313" key="4">
    <source>
        <dbReference type="Proteomes" id="UP000683000"/>
    </source>
</evidence>
<dbReference type="EMBL" id="JAGFBS010000027">
    <property type="protein sequence ID" value="KAG6372459.1"/>
    <property type="molecule type" value="Genomic_DNA"/>
</dbReference>
<evidence type="ECO:0000313" key="3">
    <source>
        <dbReference type="EMBL" id="KAG6372459.1"/>
    </source>
</evidence>
<dbReference type="GO" id="GO:0051087">
    <property type="term" value="F:protein-folding chaperone binding"/>
    <property type="evidence" value="ECO:0007669"/>
    <property type="project" value="TreeGrafter"/>
</dbReference>
<comment type="caution">
    <text evidence="3">The sequence shown here is derived from an EMBL/GenBank/DDBJ whole genome shotgun (WGS) entry which is preliminary data.</text>
</comment>
<dbReference type="GO" id="GO:0005829">
    <property type="term" value="C:cytosol"/>
    <property type="evidence" value="ECO:0007669"/>
    <property type="project" value="TreeGrafter"/>
</dbReference>
<dbReference type="Gene3D" id="2.60.40.790">
    <property type="match status" value="1"/>
</dbReference>
<dbReference type="CDD" id="cd06465">
    <property type="entry name" value="p23_hB-ind1_like"/>
    <property type="match status" value="1"/>
</dbReference>
<evidence type="ECO:0000259" key="2">
    <source>
        <dbReference type="PROSITE" id="PS51203"/>
    </source>
</evidence>
<dbReference type="GO" id="GO:0006457">
    <property type="term" value="P:protein folding"/>
    <property type="evidence" value="ECO:0007669"/>
    <property type="project" value="TreeGrafter"/>
</dbReference>
<accession>A0A8I2YHN7</accession>
<dbReference type="AlphaFoldDB" id="A0A8I2YHN7"/>
<dbReference type="SUPFAM" id="SSF49764">
    <property type="entry name" value="HSP20-like chaperones"/>
    <property type="match status" value="1"/>
</dbReference>
<dbReference type="InterPro" id="IPR045250">
    <property type="entry name" value="p23-like"/>
</dbReference>
<dbReference type="GO" id="GO:0051879">
    <property type="term" value="F:Hsp90 protein binding"/>
    <property type="evidence" value="ECO:0007669"/>
    <property type="project" value="InterPro"/>
</dbReference>
<evidence type="ECO:0000256" key="1">
    <source>
        <dbReference type="ARBA" id="ARBA00025733"/>
    </source>
</evidence>
<name>A0A8I2YHN7_9AGAM</name>
<dbReference type="InterPro" id="IPR008978">
    <property type="entry name" value="HSP20-like_chaperone"/>
</dbReference>
<feature type="domain" description="CS" evidence="2">
    <location>
        <begin position="2"/>
        <end position="102"/>
    </location>
</feature>
<dbReference type="PANTHER" id="PTHR22932:SF1">
    <property type="entry name" value="CO-CHAPERONE PROTEIN DAF-41"/>
    <property type="match status" value="1"/>
</dbReference>
<dbReference type="Proteomes" id="UP000683000">
    <property type="component" value="Unassembled WGS sequence"/>
</dbReference>
<sequence length="163" mass="18715">MSRHPEVLWAQRSSSSTPEKNIIYFTINLPHIVESSLTYALTSTSISFKAFTADAEQTKYEFDLELFAEVDPERSDRRLTSRSLVAVLRKREAKLEYWPRLTKEKLETPIKRDFEKWVDEDEQDLPSIEDDFGLGVTIAEMDVDFSKLTGDLGADKVTESDSD</sequence>
<proteinExistence type="inferred from homology"/>
<dbReference type="OrthoDB" id="1564555at2759"/>
<protein>
    <submittedName>
        <fullName evidence="3">HSP20-like chaperone</fullName>
    </submittedName>
</protein>
<comment type="similarity">
    <text evidence="1">Belongs to the p23/wos2 family.</text>
</comment>
<dbReference type="PANTHER" id="PTHR22932">
    <property type="entry name" value="TELOMERASE-BINDING PROTEIN P23 HSP90 CO-CHAPERONE"/>
    <property type="match status" value="1"/>
</dbReference>
<dbReference type="GO" id="GO:0051131">
    <property type="term" value="P:chaperone-mediated protein complex assembly"/>
    <property type="evidence" value="ECO:0007669"/>
    <property type="project" value="TreeGrafter"/>
</dbReference>
<dbReference type="PROSITE" id="PS51203">
    <property type="entry name" value="CS"/>
    <property type="match status" value="1"/>
</dbReference>
<gene>
    <name evidence="3" type="ORF">JVT61DRAFT_7558</name>
</gene>
<dbReference type="InterPro" id="IPR007052">
    <property type="entry name" value="CS_dom"/>
</dbReference>
<reference evidence="3" key="1">
    <citation type="submission" date="2021-03" db="EMBL/GenBank/DDBJ databases">
        <title>Evolutionary innovations through gain and loss of genes in the ectomycorrhizal Boletales.</title>
        <authorList>
            <person name="Wu G."/>
            <person name="Miyauchi S."/>
            <person name="Morin E."/>
            <person name="Yang Z.-L."/>
            <person name="Xu J."/>
            <person name="Martin F.M."/>
        </authorList>
    </citation>
    <scope>NUCLEOTIDE SEQUENCE</scope>
    <source>
        <strain evidence="3">BR01</strain>
    </source>
</reference>